<evidence type="ECO:0000313" key="2">
    <source>
        <dbReference type="EMBL" id="CAF1496838.1"/>
    </source>
</evidence>
<dbReference type="EMBL" id="CAJNOH010001443">
    <property type="protein sequence ID" value="CAF1218347.1"/>
    <property type="molecule type" value="Genomic_DNA"/>
</dbReference>
<organism evidence="1 3">
    <name type="scientific">Rotaria sordida</name>
    <dbReference type="NCBI Taxonomy" id="392033"/>
    <lineage>
        <taxon>Eukaryota</taxon>
        <taxon>Metazoa</taxon>
        <taxon>Spiralia</taxon>
        <taxon>Gnathifera</taxon>
        <taxon>Rotifera</taxon>
        <taxon>Eurotatoria</taxon>
        <taxon>Bdelloidea</taxon>
        <taxon>Philodinida</taxon>
        <taxon>Philodinidae</taxon>
        <taxon>Rotaria</taxon>
    </lineage>
</organism>
<evidence type="ECO:0000313" key="3">
    <source>
        <dbReference type="Proteomes" id="UP000663854"/>
    </source>
</evidence>
<protein>
    <submittedName>
        <fullName evidence="1">Uncharacterized protein</fullName>
    </submittedName>
</protein>
<dbReference type="AlphaFoldDB" id="A0A814XNF1"/>
<gene>
    <name evidence="2" type="ORF">JXQ802_LOCUS40178</name>
    <name evidence="1" type="ORF">PYM288_LOCUS25739</name>
</gene>
<accession>A0A814XNF1</accession>
<dbReference type="Proteomes" id="UP000663854">
    <property type="component" value="Unassembled WGS sequence"/>
</dbReference>
<evidence type="ECO:0000313" key="4">
    <source>
        <dbReference type="Proteomes" id="UP000663870"/>
    </source>
</evidence>
<keyword evidence="4" id="KW-1185">Reference proteome</keyword>
<dbReference type="EMBL" id="CAJNOL010002399">
    <property type="protein sequence ID" value="CAF1496838.1"/>
    <property type="molecule type" value="Genomic_DNA"/>
</dbReference>
<evidence type="ECO:0000313" key="1">
    <source>
        <dbReference type="EMBL" id="CAF1218347.1"/>
    </source>
</evidence>
<comment type="caution">
    <text evidence="1">The sequence shown here is derived from an EMBL/GenBank/DDBJ whole genome shotgun (WGS) entry which is preliminary data.</text>
</comment>
<name>A0A814XNF1_9BILA</name>
<sequence length="296" mass="35637">MTKQNHEISIDYPYTKSNFSIKLIFDILTPRPHFIIIHHEKYRKLNATENEIQQIIELISEFLLSKPQYDNNAILSFHCGKWYQQNHKHFHAHLCVPKKPYCQEAKIMITSKTTNNHWLSSIDYLNQLHKDFILSKIKYNHYQNKCISMAYLCFNDPISYYVPLYEFNTSKFSLVFLASSPRIGIIAKKTNIDLKILYYFMNNFYLLVRKKLSLINSLYENFGVHLCLYVRGRKKNQTYLCERYDRILINDSNQIKLVRIVGYIQMDEQLYLRWLPTIFHQIWLNEFRKSQHLVQT</sequence>
<proteinExistence type="predicted"/>
<reference evidence="1" key="1">
    <citation type="submission" date="2021-02" db="EMBL/GenBank/DDBJ databases">
        <authorList>
            <person name="Nowell W R."/>
        </authorList>
    </citation>
    <scope>NUCLEOTIDE SEQUENCE</scope>
</reference>
<dbReference type="Proteomes" id="UP000663870">
    <property type="component" value="Unassembled WGS sequence"/>
</dbReference>